<evidence type="ECO:0000256" key="1">
    <source>
        <dbReference type="ARBA" id="ARBA00004370"/>
    </source>
</evidence>
<keyword evidence="5" id="KW-1133">Transmembrane helix</keyword>
<evidence type="ECO:0000256" key="5">
    <source>
        <dbReference type="SAM" id="Phobius"/>
    </source>
</evidence>
<dbReference type="SUPFAM" id="SSF48726">
    <property type="entry name" value="Immunoglobulin"/>
    <property type="match status" value="1"/>
</dbReference>
<feature type="transmembrane region" description="Helical" evidence="5">
    <location>
        <begin position="237"/>
        <end position="257"/>
    </location>
</feature>
<evidence type="ECO:0008006" key="8">
    <source>
        <dbReference type="Google" id="ProtNLM"/>
    </source>
</evidence>
<dbReference type="AlphaFoldDB" id="A0A3Q3GID7"/>
<evidence type="ECO:0000256" key="2">
    <source>
        <dbReference type="ARBA" id="ARBA00022729"/>
    </source>
</evidence>
<dbReference type="InterPro" id="IPR013783">
    <property type="entry name" value="Ig-like_fold"/>
</dbReference>
<dbReference type="Ensembl" id="ENSLBET00000034465.1">
    <property type="protein sequence ID" value="ENSLBEP00000033001.1"/>
    <property type="gene ID" value="ENSLBEG00000024866.1"/>
</dbReference>
<evidence type="ECO:0000313" key="7">
    <source>
        <dbReference type="Proteomes" id="UP000261660"/>
    </source>
</evidence>
<sequence length="280" mass="30858">NRTHTLWHPEQQRLHHVHLYDSGLLAGIQAQGTPVFVQTGTDLLLEVQEPVVLERLNVLTWRVNDSVNVVKLVYDIETVVSESYKSRAEFSAQNHSLLLKNVQKRDSGVYRASVSGDKEITVAEYSVTVLDPVSGVKLTVKLCSSDSTKVTVICSTEDSLISSTFTCDNQTCSHEGGERAEIITPGASLDVYLENGSVICNHSNQVSSTRDIQKIEDLCVKPIEISGVGFSIYRLKIYVVSIGLVIMMCAVISVHVVEKLKKKKLTTTSPPTILCGEFDH</sequence>
<keyword evidence="5" id="KW-0812">Transmembrane</keyword>
<comment type="subcellular location">
    <subcellularLocation>
        <location evidence="1">Membrane</location>
    </subcellularLocation>
</comment>
<dbReference type="InterPro" id="IPR015631">
    <property type="entry name" value="CD2/SLAM_rcpt"/>
</dbReference>
<reference evidence="6" key="2">
    <citation type="submission" date="2025-09" db="UniProtKB">
        <authorList>
            <consortium name="Ensembl"/>
        </authorList>
    </citation>
    <scope>IDENTIFICATION</scope>
</reference>
<evidence type="ECO:0000313" key="6">
    <source>
        <dbReference type="Ensembl" id="ENSLBEP00000033001.1"/>
    </source>
</evidence>
<evidence type="ECO:0000256" key="3">
    <source>
        <dbReference type="ARBA" id="ARBA00023136"/>
    </source>
</evidence>
<protein>
    <recommendedName>
        <fullName evidence="8">Ig-like domain-containing protein</fullName>
    </recommendedName>
</protein>
<dbReference type="GO" id="GO:0016020">
    <property type="term" value="C:membrane"/>
    <property type="evidence" value="ECO:0007669"/>
    <property type="project" value="UniProtKB-SubCell"/>
</dbReference>
<name>A0A3Q3GID7_9LABR</name>
<dbReference type="GeneTree" id="ENSGT00940000176960"/>
<keyword evidence="3 5" id="KW-0472">Membrane</keyword>
<dbReference type="PANTHER" id="PTHR12080:SF80">
    <property type="entry name" value="IMMUNOGLOBULIN V-SET DOMAIN-CONTAINING PROTEIN"/>
    <property type="match status" value="1"/>
</dbReference>
<keyword evidence="2" id="KW-0732">Signal</keyword>
<evidence type="ECO:0000256" key="4">
    <source>
        <dbReference type="ARBA" id="ARBA00023180"/>
    </source>
</evidence>
<organism evidence="6 7">
    <name type="scientific">Labrus bergylta</name>
    <name type="common">ballan wrasse</name>
    <dbReference type="NCBI Taxonomy" id="56723"/>
    <lineage>
        <taxon>Eukaryota</taxon>
        <taxon>Metazoa</taxon>
        <taxon>Chordata</taxon>
        <taxon>Craniata</taxon>
        <taxon>Vertebrata</taxon>
        <taxon>Euteleostomi</taxon>
        <taxon>Actinopterygii</taxon>
        <taxon>Neopterygii</taxon>
        <taxon>Teleostei</taxon>
        <taxon>Neoteleostei</taxon>
        <taxon>Acanthomorphata</taxon>
        <taxon>Eupercaria</taxon>
        <taxon>Labriformes</taxon>
        <taxon>Labridae</taxon>
        <taxon>Labrus</taxon>
    </lineage>
</organism>
<dbReference type="STRING" id="56723.ENSLBEP00000033001"/>
<keyword evidence="7" id="KW-1185">Reference proteome</keyword>
<dbReference type="PANTHER" id="PTHR12080">
    <property type="entry name" value="SIGNALING LYMPHOCYTIC ACTIVATION MOLECULE"/>
    <property type="match status" value="1"/>
</dbReference>
<keyword evidence="4" id="KW-0325">Glycoprotein</keyword>
<dbReference type="InParanoid" id="A0A3Q3GID7"/>
<dbReference type="Gene3D" id="2.60.40.10">
    <property type="entry name" value="Immunoglobulins"/>
    <property type="match status" value="1"/>
</dbReference>
<proteinExistence type="predicted"/>
<reference evidence="6" key="1">
    <citation type="submission" date="2025-08" db="UniProtKB">
        <authorList>
            <consortium name="Ensembl"/>
        </authorList>
    </citation>
    <scope>IDENTIFICATION</scope>
</reference>
<dbReference type="InterPro" id="IPR036179">
    <property type="entry name" value="Ig-like_dom_sf"/>
</dbReference>
<dbReference type="Proteomes" id="UP000261660">
    <property type="component" value="Unplaced"/>
</dbReference>
<accession>A0A3Q3GID7</accession>